<dbReference type="EMBL" id="JBHFEH010000073">
    <property type="protein sequence ID" value="KAL2049036.1"/>
    <property type="molecule type" value="Genomic_DNA"/>
</dbReference>
<organism evidence="1 2">
    <name type="scientific">Lepraria finkii</name>
    <dbReference type="NCBI Taxonomy" id="1340010"/>
    <lineage>
        <taxon>Eukaryota</taxon>
        <taxon>Fungi</taxon>
        <taxon>Dikarya</taxon>
        <taxon>Ascomycota</taxon>
        <taxon>Pezizomycotina</taxon>
        <taxon>Lecanoromycetes</taxon>
        <taxon>OSLEUM clade</taxon>
        <taxon>Lecanoromycetidae</taxon>
        <taxon>Lecanorales</taxon>
        <taxon>Lecanorineae</taxon>
        <taxon>Stereocaulaceae</taxon>
        <taxon>Lepraria</taxon>
    </lineage>
</organism>
<evidence type="ECO:0000313" key="1">
    <source>
        <dbReference type="EMBL" id="KAL2049036.1"/>
    </source>
</evidence>
<reference evidence="1 2" key="1">
    <citation type="submission" date="2024-09" db="EMBL/GenBank/DDBJ databases">
        <title>Rethinking Asexuality: The Enigmatic Case of Functional Sexual Genes in Lepraria (Stereocaulaceae).</title>
        <authorList>
            <person name="Doellman M."/>
            <person name="Sun Y."/>
            <person name="Barcenas-Pena A."/>
            <person name="Lumbsch H.T."/>
            <person name="Grewe F."/>
        </authorList>
    </citation>
    <scope>NUCLEOTIDE SEQUENCE [LARGE SCALE GENOMIC DNA]</scope>
    <source>
        <strain evidence="1 2">Grewe 0041</strain>
    </source>
</reference>
<keyword evidence="2" id="KW-1185">Reference proteome</keyword>
<dbReference type="Proteomes" id="UP001590951">
    <property type="component" value="Unassembled WGS sequence"/>
</dbReference>
<gene>
    <name evidence="1" type="ORF">ABVK25_010707</name>
</gene>
<comment type="caution">
    <text evidence="1">The sequence shown here is derived from an EMBL/GenBank/DDBJ whole genome shotgun (WGS) entry which is preliminary data.</text>
</comment>
<protein>
    <submittedName>
        <fullName evidence="1">Uncharacterized protein</fullName>
    </submittedName>
</protein>
<sequence length="123" mass="12462">MAIAILVDEQSIAQGFSTRISKTPVAFQSYGDLVIGKSTVSNIINNNLPTTSPLSPTVFAAAGQSAIVLTNGIVIAGTTWTANAPAFTMSGICISYGTGGLVVGSSTVVLPIYPPMAKVTLGS</sequence>
<name>A0ABR4AWD5_9LECA</name>
<accession>A0ABR4AWD5</accession>
<evidence type="ECO:0000313" key="2">
    <source>
        <dbReference type="Proteomes" id="UP001590951"/>
    </source>
</evidence>
<proteinExistence type="predicted"/>